<protein>
    <submittedName>
        <fullName evidence="1">Uncharacterized protein</fullName>
    </submittedName>
</protein>
<feature type="non-terminal residue" evidence="1">
    <location>
        <position position="1"/>
    </location>
</feature>
<dbReference type="AlphaFoldDB" id="A0A8T2YCS8"/>
<reference evidence="1" key="1">
    <citation type="journal article" date="2021" name="J. Hered.">
        <title>Genome Assembly of Salicaceae Populus deltoides (Eastern Cottonwood) I-69 Based on Nanopore Sequencing and Hi-C Technologies.</title>
        <authorList>
            <person name="Bai S."/>
            <person name="Wu H."/>
            <person name="Zhang J."/>
            <person name="Pan Z."/>
            <person name="Zhao W."/>
            <person name="Li Z."/>
            <person name="Tong C."/>
        </authorList>
    </citation>
    <scope>NUCLEOTIDE SEQUENCE</scope>
    <source>
        <tissue evidence="1">Leaf</tissue>
    </source>
</reference>
<accession>A0A8T2YCS8</accession>
<keyword evidence="2" id="KW-1185">Reference proteome</keyword>
<name>A0A8T2YCS8_POPDE</name>
<comment type="caution">
    <text evidence="1">The sequence shown here is derived from an EMBL/GenBank/DDBJ whole genome shotgun (WGS) entry which is preliminary data.</text>
</comment>
<evidence type="ECO:0000313" key="2">
    <source>
        <dbReference type="Proteomes" id="UP000807159"/>
    </source>
</evidence>
<organism evidence="1 2">
    <name type="scientific">Populus deltoides</name>
    <name type="common">Eastern poplar</name>
    <name type="synonym">Eastern cottonwood</name>
    <dbReference type="NCBI Taxonomy" id="3696"/>
    <lineage>
        <taxon>Eukaryota</taxon>
        <taxon>Viridiplantae</taxon>
        <taxon>Streptophyta</taxon>
        <taxon>Embryophyta</taxon>
        <taxon>Tracheophyta</taxon>
        <taxon>Spermatophyta</taxon>
        <taxon>Magnoliopsida</taxon>
        <taxon>eudicotyledons</taxon>
        <taxon>Gunneridae</taxon>
        <taxon>Pentapetalae</taxon>
        <taxon>rosids</taxon>
        <taxon>fabids</taxon>
        <taxon>Malpighiales</taxon>
        <taxon>Salicaceae</taxon>
        <taxon>Saliceae</taxon>
        <taxon>Populus</taxon>
    </lineage>
</organism>
<dbReference type="EMBL" id="JACEGQ020000007">
    <property type="protein sequence ID" value="KAH8502881.1"/>
    <property type="molecule type" value="Genomic_DNA"/>
</dbReference>
<feature type="non-terminal residue" evidence="1">
    <location>
        <position position="62"/>
    </location>
</feature>
<evidence type="ECO:0000313" key="1">
    <source>
        <dbReference type="EMBL" id="KAH8502881.1"/>
    </source>
</evidence>
<proteinExistence type="predicted"/>
<gene>
    <name evidence="1" type="ORF">H0E87_014258</name>
</gene>
<sequence>FLFQLLLVRDMEDFGDLRFHLTPLNIVKLGDASMTCDRFSVEVEASIMPPILDEEDLEEYES</sequence>
<dbReference type="Proteomes" id="UP000807159">
    <property type="component" value="Chromosome 7"/>
</dbReference>